<comment type="caution">
    <text evidence="4">The sequence shown here is derived from an EMBL/GenBank/DDBJ whole genome shotgun (WGS) entry which is preliminary data.</text>
</comment>
<evidence type="ECO:0000313" key="4">
    <source>
        <dbReference type="EMBL" id="RQT12202.1"/>
    </source>
</evidence>
<evidence type="ECO:0000313" key="5">
    <source>
        <dbReference type="Proteomes" id="UP000277921"/>
    </source>
</evidence>
<dbReference type="Proteomes" id="UP000277921">
    <property type="component" value="Unassembled WGS sequence"/>
</dbReference>
<dbReference type="GO" id="GO:0043709">
    <property type="term" value="P:cell adhesion involved in single-species biofilm formation"/>
    <property type="evidence" value="ECO:0007669"/>
    <property type="project" value="TreeGrafter"/>
</dbReference>
<keyword evidence="1 2" id="KW-0732">Signal</keyword>
<dbReference type="InterPro" id="IPR036937">
    <property type="entry name" value="Adhesion_dom_fimbrial_sf"/>
</dbReference>
<reference evidence="4 5" key="1">
    <citation type="submission" date="2018-08" db="EMBL/GenBank/DDBJ databases">
        <title>Comparative analysis of Burkholderia isolates from Puerto Rico.</title>
        <authorList>
            <person name="Hall C."/>
            <person name="Sahl J."/>
            <person name="Wagner D."/>
        </authorList>
    </citation>
    <scope>NUCLEOTIDE SEQUENCE [LARGE SCALE GENOMIC DNA]</scope>
    <source>
        <strain evidence="4 5">Bp9025</strain>
    </source>
</reference>
<name>A0A3N8PKF5_9BURK</name>
<dbReference type="AlphaFoldDB" id="A0A3N8PKF5"/>
<dbReference type="Pfam" id="PF00419">
    <property type="entry name" value="Fimbrial"/>
    <property type="match status" value="1"/>
</dbReference>
<evidence type="ECO:0000259" key="3">
    <source>
        <dbReference type="Pfam" id="PF00419"/>
    </source>
</evidence>
<feature type="chain" id="PRO_5018193840" evidence="2">
    <location>
        <begin position="25"/>
        <end position="350"/>
    </location>
</feature>
<gene>
    <name evidence="4" type="ORF">DF051_23560</name>
</gene>
<dbReference type="PANTHER" id="PTHR33420">
    <property type="entry name" value="FIMBRIAL SUBUNIT ELFA-RELATED"/>
    <property type="match status" value="1"/>
</dbReference>
<feature type="domain" description="Fimbrial-type adhesion" evidence="3">
    <location>
        <begin position="202"/>
        <end position="350"/>
    </location>
</feature>
<accession>A0A3N8PKF5</accession>
<dbReference type="SUPFAM" id="SSF49401">
    <property type="entry name" value="Bacterial adhesins"/>
    <property type="match status" value="1"/>
</dbReference>
<evidence type="ECO:0000256" key="2">
    <source>
        <dbReference type="SAM" id="SignalP"/>
    </source>
</evidence>
<organism evidence="4 5">
    <name type="scientific">Burkholderia contaminans</name>
    <dbReference type="NCBI Taxonomy" id="488447"/>
    <lineage>
        <taxon>Bacteria</taxon>
        <taxon>Pseudomonadati</taxon>
        <taxon>Pseudomonadota</taxon>
        <taxon>Betaproteobacteria</taxon>
        <taxon>Burkholderiales</taxon>
        <taxon>Burkholderiaceae</taxon>
        <taxon>Burkholderia</taxon>
        <taxon>Burkholderia cepacia complex</taxon>
    </lineage>
</organism>
<dbReference type="InterPro" id="IPR050263">
    <property type="entry name" value="Bact_Fimbrial_Adh_Pro"/>
</dbReference>
<dbReference type="EMBL" id="QTQV01000014">
    <property type="protein sequence ID" value="RQT12202.1"/>
    <property type="molecule type" value="Genomic_DNA"/>
</dbReference>
<protein>
    <submittedName>
        <fullName evidence="4">Type 1 fimbrial protein</fullName>
    </submittedName>
</protein>
<dbReference type="PANTHER" id="PTHR33420:SF3">
    <property type="entry name" value="FIMBRIAL SUBUNIT ELFA"/>
    <property type="match status" value="1"/>
</dbReference>
<dbReference type="InterPro" id="IPR008966">
    <property type="entry name" value="Adhesion_dom_sf"/>
</dbReference>
<dbReference type="InterPro" id="IPR000259">
    <property type="entry name" value="Adhesion_dom_fimbrial"/>
</dbReference>
<proteinExistence type="predicted"/>
<evidence type="ECO:0000256" key="1">
    <source>
        <dbReference type="ARBA" id="ARBA00022729"/>
    </source>
</evidence>
<feature type="signal peptide" evidence="2">
    <location>
        <begin position="1"/>
        <end position="24"/>
    </location>
</feature>
<dbReference type="GO" id="GO:0009289">
    <property type="term" value="C:pilus"/>
    <property type="evidence" value="ECO:0007669"/>
    <property type="project" value="InterPro"/>
</dbReference>
<sequence length="350" mass="37192">MIRFFKKSIIALIFLAGITPAANSQSVLLCKIADQPVTIYLTINKIIVPPNAPDGAVIGSTTVDIPYTCPANILEPGGFGFSFVWTPTQPWTESPSLPGTIHWTGTMNGPNDPAHAFGLRFTNMETGKVMMGDRLHSPAEWGPPITTTKPVSGFIRLKADMIKLNDLIYNQTKIHRVMNPTAIHIYNRGKVGAKVGTNFVITINSSIEHMPASCNITTPSVPVRLPSVVAAKLNPVGATAGDTGFNIGLSCKTGTNVFVTLTDLTDQGNRGNQLTLTPDSTAQGVKLRILNNGQPVGYGPDSAEIGNLNQWHVGPSASTTHIPLSAQYIATGPVSAGTVKGVATFTMSYQ</sequence>
<dbReference type="RefSeq" id="WP_124581989.1">
    <property type="nucleotide sequence ID" value="NZ_QTQV01000014.1"/>
</dbReference>
<dbReference type="Gene3D" id="2.60.40.1090">
    <property type="entry name" value="Fimbrial-type adhesion domain"/>
    <property type="match status" value="1"/>
</dbReference>